<accession>A0A1F6FQB6</accession>
<sequence>MSLSKSTRQILVLAIISIGLLGYSFIRADWTAPTANPPANNVTAPINAGATYQAKTGDLGAVKIRAGSYCDASGVNCFTATNSKSFYFCTNAESKNVNNRPCYIAAHPASVSATEQHYWPLMCLKSDSSISQTTTGRAIKWNTSTNPDNEIWTFLNGSGDWDPCGGDGLTRTGAIIIDIGS</sequence>
<gene>
    <name evidence="1" type="ORF">A2592_03750</name>
</gene>
<comment type="caution">
    <text evidence="1">The sequence shown here is derived from an EMBL/GenBank/DDBJ whole genome shotgun (WGS) entry which is preliminary data.</text>
</comment>
<evidence type="ECO:0000313" key="1">
    <source>
        <dbReference type="EMBL" id="OGG88038.1"/>
    </source>
</evidence>
<name>A0A1F6FQB6_9BACT</name>
<dbReference type="EMBL" id="MFMT01000030">
    <property type="protein sequence ID" value="OGG88038.1"/>
    <property type="molecule type" value="Genomic_DNA"/>
</dbReference>
<dbReference type="AlphaFoldDB" id="A0A1F6FQB6"/>
<evidence type="ECO:0000313" key="2">
    <source>
        <dbReference type="Proteomes" id="UP000179230"/>
    </source>
</evidence>
<dbReference type="Proteomes" id="UP000179230">
    <property type="component" value="Unassembled WGS sequence"/>
</dbReference>
<organism evidence="1 2">
    <name type="scientific">Candidatus Kaiserbacteria bacterium RIFOXYD1_FULL_42_15</name>
    <dbReference type="NCBI Taxonomy" id="1798532"/>
    <lineage>
        <taxon>Bacteria</taxon>
        <taxon>Candidatus Kaiseribacteriota</taxon>
    </lineage>
</organism>
<protein>
    <submittedName>
        <fullName evidence="1">Uncharacterized protein</fullName>
    </submittedName>
</protein>
<reference evidence="1 2" key="1">
    <citation type="journal article" date="2016" name="Nat. Commun.">
        <title>Thousands of microbial genomes shed light on interconnected biogeochemical processes in an aquifer system.</title>
        <authorList>
            <person name="Anantharaman K."/>
            <person name="Brown C.T."/>
            <person name="Hug L.A."/>
            <person name="Sharon I."/>
            <person name="Castelle C.J."/>
            <person name="Probst A.J."/>
            <person name="Thomas B.C."/>
            <person name="Singh A."/>
            <person name="Wilkins M.J."/>
            <person name="Karaoz U."/>
            <person name="Brodie E.L."/>
            <person name="Williams K.H."/>
            <person name="Hubbard S.S."/>
            <person name="Banfield J.F."/>
        </authorList>
    </citation>
    <scope>NUCLEOTIDE SEQUENCE [LARGE SCALE GENOMIC DNA]</scope>
</reference>
<proteinExistence type="predicted"/>